<sequence length="731" mass="80179">MHLSKEGKVIIGLISLIIFTYLSVIFIQSTQAYSRADEVKFKIFQLLNLELLEQKPTPTLPPGAPTPTPIFQQEIITKIYHSEGGQKKEIGTGKFSLSERYTLNASFDVGRSNASDKKYVVWLNHDASYIQIGEFVSQNITITNYKNDEDLTEYSDLIVTEETTDFNDPIPTNPDSSVYTGKQEDVTPTSAPPPPTQRQNPTSSQPTTPQGSTPGPTSPPTGDLDTTIRSVIDAVSQSNIQKHLEELSGNGTKTRFSGTQGNQTGAQYIKQQLESYGLEVEYDTQEFSYSYDSKPITTKNIVGRLYGKDRNTFYLVTAHMDSTAERENGTTDPAPGANDNGSGTSSVLEIARAIKASNIEPERSIEFILFSGEEQGLRGSYEYVGKLAQGKRIAAVVNLDMVGNDGPRTDCVNFNFKPGSGGNIITDTLVDVNSKFKVGLNTVSRADSNGSSDHAPFWLDGITTAIFGFECNMGRKDKDGKDVYHTTNDIMSHMSLSQVTKTAKVTAGGLVKLVQSGIGENINSLVQKNTAVKGTSSDARIFALIYYTDLPDLDFLFDNTTTSIDYLQGDDIDRPFFLGLFTEGQIASVKNKGYGVRIIDENVDINRYAFVFHPDKNQGAKLQPYGEVFEASPQHFLIKMKPGEEFTHNGVLGEFFDLPLPQGISKPPFRTVTITIAPEPSAEPPAPSVQPKVQKAQNNLVLIILTVVFISIILGAVVFIIRAKRAQNEIV</sequence>
<comment type="caution">
    <text evidence="4">The sequence shown here is derived from an EMBL/GenBank/DDBJ whole genome shotgun (WGS) entry which is preliminary data.</text>
</comment>
<dbReference type="Pfam" id="PF04389">
    <property type="entry name" value="Peptidase_M28"/>
    <property type="match status" value="1"/>
</dbReference>
<gene>
    <name evidence="4" type="ORF">A2957_00660</name>
</gene>
<feature type="region of interest" description="Disordered" evidence="1">
    <location>
        <begin position="323"/>
        <end position="343"/>
    </location>
</feature>
<evidence type="ECO:0000259" key="3">
    <source>
        <dbReference type="Pfam" id="PF04389"/>
    </source>
</evidence>
<feature type="transmembrane region" description="Helical" evidence="2">
    <location>
        <begin position="9"/>
        <end position="27"/>
    </location>
</feature>
<dbReference type="SUPFAM" id="SSF53187">
    <property type="entry name" value="Zn-dependent exopeptidases"/>
    <property type="match status" value="1"/>
</dbReference>
<protein>
    <recommendedName>
        <fullName evidence="3">Peptidase M28 domain-containing protein</fullName>
    </recommendedName>
</protein>
<keyword evidence="2" id="KW-0472">Membrane</keyword>
<feature type="compositionally biased region" description="Low complexity" evidence="1">
    <location>
        <begin position="197"/>
        <end position="215"/>
    </location>
</feature>
<feature type="region of interest" description="Disordered" evidence="1">
    <location>
        <begin position="162"/>
        <end position="225"/>
    </location>
</feature>
<feature type="domain" description="Peptidase M28" evidence="3">
    <location>
        <begin position="300"/>
        <end position="506"/>
    </location>
</feature>
<dbReference type="STRING" id="1802060.A2957_00660"/>
<dbReference type="PANTHER" id="PTHR12147">
    <property type="entry name" value="METALLOPEPTIDASE M28 FAMILY MEMBER"/>
    <property type="match status" value="1"/>
</dbReference>
<evidence type="ECO:0000256" key="2">
    <source>
        <dbReference type="SAM" id="Phobius"/>
    </source>
</evidence>
<dbReference type="Gene3D" id="3.40.630.10">
    <property type="entry name" value="Zn peptidases"/>
    <property type="match status" value="1"/>
</dbReference>
<dbReference type="EMBL" id="MGAK01000015">
    <property type="protein sequence ID" value="OGK44530.1"/>
    <property type="molecule type" value="Genomic_DNA"/>
</dbReference>
<evidence type="ECO:0000313" key="4">
    <source>
        <dbReference type="EMBL" id="OGK44530.1"/>
    </source>
</evidence>
<accession>A0A1F7IMJ7</accession>
<dbReference type="GO" id="GO:0008235">
    <property type="term" value="F:metalloexopeptidase activity"/>
    <property type="evidence" value="ECO:0007669"/>
    <property type="project" value="InterPro"/>
</dbReference>
<dbReference type="Proteomes" id="UP000179072">
    <property type="component" value="Unassembled WGS sequence"/>
</dbReference>
<reference evidence="4 5" key="1">
    <citation type="journal article" date="2016" name="Nat. Commun.">
        <title>Thousands of microbial genomes shed light on interconnected biogeochemical processes in an aquifer system.</title>
        <authorList>
            <person name="Anantharaman K."/>
            <person name="Brown C.T."/>
            <person name="Hug L.A."/>
            <person name="Sharon I."/>
            <person name="Castelle C.J."/>
            <person name="Probst A.J."/>
            <person name="Thomas B.C."/>
            <person name="Singh A."/>
            <person name="Wilkins M.J."/>
            <person name="Karaoz U."/>
            <person name="Brodie E.L."/>
            <person name="Williams K.H."/>
            <person name="Hubbard S.S."/>
            <person name="Banfield J.F."/>
        </authorList>
    </citation>
    <scope>NUCLEOTIDE SEQUENCE [LARGE SCALE GENOMIC DNA]</scope>
</reference>
<dbReference type="GO" id="GO:0006508">
    <property type="term" value="P:proteolysis"/>
    <property type="evidence" value="ECO:0007669"/>
    <property type="project" value="InterPro"/>
</dbReference>
<evidence type="ECO:0000313" key="5">
    <source>
        <dbReference type="Proteomes" id="UP000179072"/>
    </source>
</evidence>
<evidence type="ECO:0000256" key="1">
    <source>
        <dbReference type="SAM" id="MobiDB-lite"/>
    </source>
</evidence>
<keyword evidence="2" id="KW-0812">Transmembrane</keyword>
<dbReference type="InterPro" id="IPR007484">
    <property type="entry name" value="Peptidase_M28"/>
</dbReference>
<dbReference type="AlphaFoldDB" id="A0A1F7IMJ7"/>
<feature type="transmembrane region" description="Helical" evidence="2">
    <location>
        <begin position="700"/>
        <end position="721"/>
    </location>
</feature>
<dbReference type="PANTHER" id="PTHR12147:SF26">
    <property type="entry name" value="PEPTIDASE M28 DOMAIN-CONTAINING PROTEIN"/>
    <property type="match status" value="1"/>
</dbReference>
<organism evidence="4 5">
    <name type="scientific">Candidatus Roizmanbacteria bacterium RIFCSPLOWO2_01_FULL_38_11</name>
    <dbReference type="NCBI Taxonomy" id="1802060"/>
    <lineage>
        <taxon>Bacteria</taxon>
        <taxon>Candidatus Roizmaniibacteriota</taxon>
    </lineage>
</organism>
<keyword evidence="2" id="KW-1133">Transmembrane helix</keyword>
<name>A0A1F7IMJ7_9BACT</name>
<proteinExistence type="predicted"/>
<dbReference type="InterPro" id="IPR045175">
    <property type="entry name" value="M28_fam"/>
</dbReference>